<keyword evidence="1" id="KW-0812">Transmembrane</keyword>
<sequence length="321" mass="37147">MNQEILYRFFGGQTTEEEEEKLKAWVEEDVANKQLFLEQWKLYDSMTLLKDESDLQNLLSHKEDTYTPKYRIPLFKEILKIASVAVIAFFISYFFVHKSENIKIKYTAMQTITVPAGQRINITLPDGTSAWLNARTTIQYPVSFNNENRLVKLDGQAYFDVTHDEEMPFIVETDKGKIQVLGTKFDVLAYSESEDFETALMDGSVKVSLNSDPEQEITLSPDNKVYLSEGKLHLAPLTDYNSYRWKEGLISFVDSPFADIMKEFEKSYGTRIIVQNKTVSNYSYTGKFRIVDGIDHALRVLQKDLHFTYTRDSDNSTLYIK</sequence>
<dbReference type="Pfam" id="PF16344">
    <property type="entry name" value="FecR_C"/>
    <property type="match status" value="1"/>
</dbReference>
<gene>
    <name evidence="4" type="ORF">GGR21_003820</name>
</gene>
<reference evidence="4 5" key="1">
    <citation type="submission" date="2020-08" db="EMBL/GenBank/DDBJ databases">
        <title>Genomic Encyclopedia of Type Strains, Phase IV (KMG-IV): sequencing the most valuable type-strain genomes for metagenomic binning, comparative biology and taxonomic classification.</title>
        <authorList>
            <person name="Goeker M."/>
        </authorList>
    </citation>
    <scope>NUCLEOTIDE SEQUENCE [LARGE SCALE GENOMIC DNA]</scope>
    <source>
        <strain evidence="4 5">DSM 104969</strain>
    </source>
</reference>
<dbReference type="Proteomes" id="UP000555103">
    <property type="component" value="Unassembled WGS sequence"/>
</dbReference>
<organism evidence="4 5">
    <name type="scientific">Dysgonomonas hofstadii</name>
    <dbReference type="NCBI Taxonomy" id="637886"/>
    <lineage>
        <taxon>Bacteria</taxon>
        <taxon>Pseudomonadati</taxon>
        <taxon>Bacteroidota</taxon>
        <taxon>Bacteroidia</taxon>
        <taxon>Bacteroidales</taxon>
        <taxon>Dysgonomonadaceae</taxon>
        <taxon>Dysgonomonas</taxon>
    </lineage>
</organism>
<evidence type="ECO:0000259" key="2">
    <source>
        <dbReference type="Pfam" id="PF04773"/>
    </source>
</evidence>
<feature type="domain" description="FecR protein" evidence="2">
    <location>
        <begin position="111"/>
        <end position="206"/>
    </location>
</feature>
<dbReference type="InterPro" id="IPR012373">
    <property type="entry name" value="Ferrdict_sens_TM"/>
</dbReference>
<dbReference type="PIRSF" id="PIRSF018266">
    <property type="entry name" value="FecR"/>
    <property type="match status" value="1"/>
</dbReference>
<evidence type="ECO:0000313" key="5">
    <source>
        <dbReference type="Proteomes" id="UP000555103"/>
    </source>
</evidence>
<proteinExistence type="predicted"/>
<dbReference type="PANTHER" id="PTHR30273:SF2">
    <property type="entry name" value="PROTEIN FECR"/>
    <property type="match status" value="1"/>
</dbReference>
<dbReference type="InterPro" id="IPR006860">
    <property type="entry name" value="FecR"/>
</dbReference>
<protein>
    <submittedName>
        <fullName evidence="4">Ferric-dicitrate binding protein FerR (Iron transport regulator)</fullName>
    </submittedName>
</protein>
<dbReference type="EMBL" id="JACIEP010000019">
    <property type="protein sequence ID" value="MBB4037896.1"/>
    <property type="molecule type" value="Genomic_DNA"/>
</dbReference>
<keyword evidence="1" id="KW-1133">Transmembrane helix</keyword>
<accession>A0A840CR46</accession>
<dbReference type="InterPro" id="IPR032508">
    <property type="entry name" value="FecR_C"/>
</dbReference>
<dbReference type="FunFam" id="2.60.120.1440:FF:000001">
    <property type="entry name" value="Putative anti-sigma factor"/>
    <property type="match status" value="1"/>
</dbReference>
<dbReference type="GO" id="GO:0016989">
    <property type="term" value="F:sigma factor antagonist activity"/>
    <property type="evidence" value="ECO:0007669"/>
    <property type="project" value="TreeGrafter"/>
</dbReference>
<dbReference type="Pfam" id="PF04773">
    <property type="entry name" value="FecR"/>
    <property type="match status" value="1"/>
</dbReference>
<dbReference type="Gene3D" id="2.60.120.1440">
    <property type="match status" value="1"/>
</dbReference>
<keyword evidence="5" id="KW-1185">Reference proteome</keyword>
<feature type="domain" description="Protein FecR C-terminal" evidence="3">
    <location>
        <begin position="250"/>
        <end position="315"/>
    </location>
</feature>
<feature type="transmembrane region" description="Helical" evidence="1">
    <location>
        <begin position="78"/>
        <end position="96"/>
    </location>
</feature>
<evidence type="ECO:0000256" key="1">
    <source>
        <dbReference type="SAM" id="Phobius"/>
    </source>
</evidence>
<dbReference type="RefSeq" id="WP_183308739.1">
    <property type="nucleotide sequence ID" value="NZ_JACIEP010000019.1"/>
</dbReference>
<keyword evidence="1" id="KW-0472">Membrane</keyword>
<evidence type="ECO:0000313" key="4">
    <source>
        <dbReference type="EMBL" id="MBB4037896.1"/>
    </source>
</evidence>
<name>A0A840CR46_9BACT</name>
<dbReference type="Gene3D" id="3.55.50.30">
    <property type="match status" value="1"/>
</dbReference>
<comment type="caution">
    <text evidence="4">The sequence shown here is derived from an EMBL/GenBank/DDBJ whole genome shotgun (WGS) entry which is preliminary data.</text>
</comment>
<evidence type="ECO:0000259" key="3">
    <source>
        <dbReference type="Pfam" id="PF16344"/>
    </source>
</evidence>
<dbReference type="PANTHER" id="PTHR30273">
    <property type="entry name" value="PERIPLASMIC SIGNAL SENSOR AND SIGMA FACTOR ACTIVATOR FECR-RELATED"/>
    <property type="match status" value="1"/>
</dbReference>
<dbReference type="AlphaFoldDB" id="A0A840CR46"/>